<accession>A0A3P7H2M2</accession>
<sequence length="85" mass="9500">MLIPLEMADLFSVAQAAHFMQFKKLKGKVDGRPRELNIGVHEDGGALVPPLKDKGRICGMSRRLIPPYLHCERCAVPEQLYDVAI</sequence>
<organism evidence="1">
    <name type="scientific">Toxocara canis</name>
    <name type="common">Canine roundworm</name>
    <dbReference type="NCBI Taxonomy" id="6265"/>
    <lineage>
        <taxon>Eukaryota</taxon>
        <taxon>Metazoa</taxon>
        <taxon>Ecdysozoa</taxon>
        <taxon>Nematoda</taxon>
        <taxon>Chromadorea</taxon>
        <taxon>Rhabditida</taxon>
        <taxon>Spirurina</taxon>
        <taxon>Ascaridomorpha</taxon>
        <taxon>Ascaridoidea</taxon>
        <taxon>Toxocaridae</taxon>
        <taxon>Toxocara</taxon>
    </lineage>
</organism>
<protein>
    <submittedName>
        <fullName evidence="1">Uncharacterized protein</fullName>
    </submittedName>
</protein>
<reference evidence="1" key="1">
    <citation type="submission" date="2018-11" db="EMBL/GenBank/DDBJ databases">
        <authorList>
            <consortium name="Pathogen Informatics"/>
        </authorList>
    </citation>
    <scope>NUCLEOTIDE SEQUENCE [LARGE SCALE GENOMIC DNA]</scope>
</reference>
<dbReference type="AlphaFoldDB" id="A0A3P7H2M2"/>
<name>A0A3P7H2M2_TOXCA</name>
<gene>
    <name evidence="1" type="ORF">TCNE_LOCUS2705</name>
</gene>
<proteinExistence type="predicted"/>
<evidence type="ECO:0000313" key="1">
    <source>
        <dbReference type="EMBL" id="VDM28422.1"/>
    </source>
</evidence>
<dbReference type="EMBL" id="UYWY01002904">
    <property type="protein sequence ID" value="VDM28422.1"/>
    <property type="molecule type" value="Genomic_DNA"/>
</dbReference>